<protein>
    <recommendedName>
        <fullName evidence="1">non-specific serine/threonine protein kinase</fullName>
        <ecNumber evidence="1">2.7.11.1</ecNumber>
    </recommendedName>
</protein>
<keyword evidence="9" id="KW-0472">Membrane</keyword>
<dbReference type="KEGG" id="tsph:KIH39_01825"/>
<evidence type="ECO:0000256" key="4">
    <source>
        <dbReference type="ARBA" id="ARBA00022741"/>
    </source>
</evidence>
<dbReference type="CDD" id="cd14014">
    <property type="entry name" value="STKc_PknB_like"/>
    <property type="match status" value="1"/>
</dbReference>
<keyword evidence="4 7" id="KW-0547">Nucleotide-binding</keyword>
<dbReference type="EC" id="2.7.11.1" evidence="1"/>
<evidence type="ECO:0000259" key="10">
    <source>
        <dbReference type="PROSITE" id="PS50011"/>
    </source>
</evidence>
<dbReference type="PROSITE" id="PS00108">
    <property type="entry name" value="PROTEIN_KINASE_ST"/>
    <property type="match status" value="1"/>
</dbReference>
<dbReference type="FunFam" id="1.10.510.10:FF:000021">
    <property type="entry name" value="Serine/threonine protein kinase"/>
    <property type="match status" value="1"/>
</dbReference>
<feature type="domain" description="Protein kinase" evidence="10">
    <location>
        <begin position="92"/>
        <end position="359"/>
    </location>
</feature>
<proteinExistence type="predicted"/>
<dbReference type="PROSITE" id="PS00107">
    <property type="entry name" value="PROTEIN_KINASE_ATP"/>
    <property type="match status" value="1"/>
</dbReference>
<evidence type="ECO:0000256" key="9">
    <source>
        <dbReference type="SAM" id="Phobius"/>
    </source>
</evidence>
<sequence length="937" mass="104435">MKTQNTPPNHPANEELAAFALGKAIPNAETIAEHVANCARCETLIAKTPRDTFLGILNKAKPGSSLTGSQIAKSTVVPSEELPLELRQQTKYTFLKKLGGGGMGVVWLAEHNLMKRKVAVKLIPPEMIGNPTVRDRFLQEVVSAAALEHPNVVRAYAAEEFGPYMLFEMEFVDGKDLSEVVKLKGPLPVAHALKYIRQAAQALQHGMGKSLVHRDIKPGNLMLTRNGTIKVADFGLAKFSRETDKSRGRSLTGTNAIMGTPDYMAPEQARDAKTADIRADIYSLGCTFYFLLTGKPPFDGVSLADLIFKHWEDPRPDVSVLRNDVPEELARFVQKMMDKDPANRPQTPKEVIDGLNRFSADLQSAPVITNGMKSKSETLVGSDSGRNKTVVSDTLPSQPKKELEVSENRKLKTRRPTIVSAVIIFATLGLLTTAGLFWFKTGDGTISLVNFPENAEVTIDGEKINFVPKKDQPIELRVTARKQHKIEIRSGELTILSEKFAIEPGGKKLFSSRLETKSQDGFVSLFNGKDLTGWVVDSGDVNAWKVQEGTLTVHGLASESGWYALQDQSYLLSDRDYKDFILRCQFQQLSKEILSGIAFRAVPGERASNTDPSRITGNNQPLHLTAFLENSTTTNFPTGSLWWSVAYMGSSPILLPDNRCNLKNLGEWNELEIELKGQSFRMSVNGQELQNVMLNKIAQPSLLNPGLRRYSGRIGLLKRTGDIRYRNIEIKELPQDLQFNLPEKNEPRVPSVDPKLRQSFKNAPGDWTIVNGELLQQSPDFGDSTLIFGDKNWKNYDFSCEVMKISGRGEAGLVYRANNDGRSEFILGRYIGLVESAVSLVGSDRKRMRERRTNPMADNQWYKLEIRVRGNRFQGFIDNEAAFDFQTDRNPEGGIGVRTWRTAAKFRNFRVTTPEGKLLFDGLPELPATPVDWILDS</sequence>
<reference evidence="11" key="1">
    <citation type="submission" date="2021-05" db="EMBL/GenBank/DDBJ databases">
        <title>Complete genome sequence of the cellulolytic planctomycete Telmatocola sphagniphila SP2T and characterization of the first cellulase from planctomycetes.</title>
        <authorList>
            <person name="Rakitin A.L."/>
            <person name="Beletsky A.V."/>
            <person name="Naumoff D.G."/>
            <person name="Kulichevskaya I.S."/>
            <person name="Mardanov A.V."/>
            <person name="Ravin N.V."/>
            <person name="Dedysh S.N."/>
        </authorList>
    </citation>
    <scope>NUCLEOTIDE SEQUENCE</scope>
    <source>
        <strain evidence="11">SP2T</strain>
    </source>
</reference>
<dbReference type="InterPro" id="IPR008271">
    <property type="entry name" value="Ser/Thr_kinase_AS"/>
</dbReference>
<dbReference type="Gene3D" id="1.10.510.10">
    <property type="entry name" value="Transferase(Phosphotransferase) domain 1"/>
    <property type="match status" value="1"/>
</dbReference>
<keyword evidence="9" id="KW-0812">Transmembrane</keyword>
<dbReference type="Proteomes" id="UP000676194">
    <property type="component" value="Chromosome"/>
</dbReference>
<dbReference type="GO" id="GO:0016787">
    <property type="term" value="F:hydrolase activity"/>
    <property type="evidence" value="ECO:0007669"/>
    <property type="project" value="InterPro"/>
</dbReference>
<evidence type="ECO:0000256" key="3">
    <source>
        <dbReference type="ARBA" id="ARBA00022679"/>
    </source>
</evidence>
<keyword evidence="5" id="KW-0418">Kinase</keyword>
<evidence type="ECO:0000256" key="6">
    <source>
        <dbReference type="ARBA" id="ARBA00022840"/>
    </source>
</evidence>
<dbReference type="AlphaFoldDB" id="A0A8E6B6A9"/>
<dbReference type="PANTHER" id="PTHR43289:SF6">
    <property type="entry name" value="SERINE_THREONINE-PROTEIN KINASE NEKL-3"/>
    <property type="match status" value="1"/>
</dbReference>
<name>A0A8E6B6A9_9BACT</name>
<accession>A0A8E6B6A9</accession>
<dbReference type="EMBL" id="CP074694">
    <property type="protein sequence ID" value="QVL32682.1"/>
    <property type="molecule type" value="Genomic_DNA"/>
</dbReference>
<dbReference type="RefSeq" id="WP_213497573.1">
    <property type="nucleotide sequence ID" value="NZ_CP074694.1"/>
</dbReference>
<dbReference type="Gene3D" id="2.60.120.560">
    <property type="entry name" value="Exo-inulinase, domain 1"/>
    <property type="match status" value="2"/>
</dbReference>
<dbReference type="InterPro" id="IPR010496">
    <property type="entry name" value="AL/BT2_dom"/>
</dbReference>
<organism evidence="11 12">
    <name type="scientific">Telmatocola sphagniphila</name>
    <dbReference type="NCBI Taxonomy" id="1123043"/>
    <lineage>
        <taxon>Bacteria</taxon>
        <taxon>Pseudomonadati</taxon>
        <taxon>Planctomycetota</taxon>
        <taxon>Planctomycetia</taxon>
        <taxon>Gemmatales</taxon>
        <taxon>Gemmataceae</taxon>
    </lineage>
</organism>
<evidence type="ECO:0000256" key="1">
    <source>
        <dbReference type="ARBA" id="ARBA00012513"/>
    </source>
</evidence>
<keyword evidence="9" id="KW-1133">Transmembrane helix</keyword>
<dbReference type="Pfam" id="PF06439">
    <property type="entry name" value="3keto-disac_hyd"/>
    <property type="match status" value="2"/>
</dbReference>
<dbReference type="Gene3D" id="3.30.200.20">
    <property type="entry name" value="Phosphorylase Kinase, domain 1"/>
    <property type="match status" value="1"/>
</dbReference>
<dbReference type="PROSITE" id="PS50011">
    <property type="entry name" value="PROTEIN_KINASE_DOM"/>
    <property type="match status" value="1"/>
</dbReference>
<dbReference type="PANTHER" id="PTHR43289">
    <property type="entry name" value="MITOGEN-ACTIVATED PROTEIN KINASE KINASE KINASE 20-RELATED"/>
    <property type="match status" value="1"/>
</dbReference>
<keyword evidence="12" id="KW-1185">Reference proteome</keyword>
<keyword evidence="3" id="KW-0808">Transferase</keyword>
<dbReference type="SUPFAM" id="SSF56112">
    <property type="entry name" value="Protein kinase-like (PK-like)"/>
    <property type="match status" value="1"/>
</dbReference>
<dbReference type="Pfam" id="PF00069">
    <property type="entry name" value="Pkinase"/>
    <property type="match status" value="1"/>
</dbReference>
<dbReference type="GO" id="GO:0004674">
    <property type="term" value="F:protein serine/threonine kinase activity"/>
    <property type="evidence" value="ECO:0007669"/>
    <property type="project" value="UniProtKB-KW"/>
</dbReference>
<feature type="binding site" evidence="7">
    <location>
        <position position="121"/>
    </location>
    <ligand>
        <name>ATP</name>
        <dbReference type="ChEBI" id="CHEBI:30616"/>
    </ligand>
</feature>
<dbReference type="SMART" id="SM00220">
    <property type="entry name" value="S_TKc"/>
    <property type="match status" value="1"/>
</dbReference>
<evidence type="ECO:0000256" key="2">
    <source>
        <dbReference type="ARBA" id="ARBA00022527"/>
    </source>
</evidence>
<feature type="transmembrane region" description="Helical" evidence="9">
    <location>
        <begin position="418"/>
        <end position="439"/>
    </location>
</feature>
<keyword evidence="2" id="KW-0723">Serine/threonine-protein kinase</keyword>
<feature type="compositionally biased region" description="Basic and acidic residues" evidence="8">
    <location>
        <begin position="399"/>
        <end position="408"/>
    </location>
</feature>
<evidence type="ECO:0000256" key="5">
    <source>
        <dbReference type="ARBA" id="ARBA00022777"/>
    </source>
</evidence>
<dbReference type="InterPro" id="IPR011009">
    <property type="entry name" value="Kinase-like_dom_sf"/>
</dbReference>
<evidence type="ECO:0000256" key="7">
    <source>
        <dbReference type="PROSITE-ProRule" id="PRU10141"/>
    </source>
</evidence>
<feature type="compositionally biased region" description="Polar residues" evidence="8">
    <location>
        <begin position="387"/>
        <end position="397"/>
    </location>
</feature>
<dbReference type="GO" id="GO:0005524">
    <property type="term" value="F:ATP binding"/>
    <property type="evidence" value="ECO:0007669"/>
    <property type="project" value="UniProtKB-UniRule"/>
</dbReference>
<evidence type="ECO:0000256" key="8">
    <source>
        <dbReference type="SAM" id="MobiDB-lite"/>
    </source>
</evidence>
<keyword evidence="6 7" id="KW-0067">ATP-binding</keyword>
<gene>
    <name evidence="11" type="ORF">KIH39_01825</name>
</gene>
<evidence type="ECO:0000313" key="12">
    <source>
        <dbReference type="Proteomes" id="UP000676194"/>
    </source>
</evidence>
<dbReference type="InterPro" id="IPR017441">
    <property type="entry name" value="Protein_kinase_ATP_BS"/>
</dbReference>
<dbReference type="InterPro" id="IPR000719">
    <property type="entry name" value="Prot_kinase_dom"/>
</dbReference>
<evidence type="ECO:0000313" key="11">
    <source>
        <dbReference type="EMBL" id="QVL32682.1"/>
    </source>
</evidence>
<feature type="region of interest" description="Disordered" evidence="8">
    <location>
        <begin position="375"/>
        <end position="408"/>
    </location>
</feature>